<keyword evidence="6 15" id="KW-0812">Transmembrane</keyword>
<feature type="transmembrane region" description="Helical" evidence="15">
    <location>
        <begin position="1021"/>
        <end position="1040"/>
    </location>
</feature>
<feature type="transmembrane region" description="Helical" evidence="15">
    <location>
        <begin position="959"/>
        <end position="981"/>
    </location>
</feature>
<keyword evidence="17" id="KW-0378">Hydrolase</keyword>
<feature type="transmembrane region" description="Helical" evidence="15">
    <location>
        <begin position="69"/>
        <end position="93"/>
    </location>
</feature>
<evidence type="ECO:0000256" key="2">
    <source>
        <dbReference type="ARBA" id="ARBA00012543"/>
    </source>
</evidence>
<feature type="transmembrane region" description="Helical" evidence="15">
    <location>
        <begin position="404"/>
        <end position="424"/>
    </location>
</feature>
<dbReference type="GO" id="GO:0006031">
    <property type="term" value="P:chitin biosynthetic process"/>
    <property type="evidence" value="ECO:0007669"/>
    <property type="project" value="TreeGrafter"/>
</dbReference>
<keyword evidence="10" id="KW-0325">Glycoprotein</keyword>
<feature type="transmembrane region" description="Helical" evidence="15">
    <location>
        <begin position="1299"/>
        <end position="1320"/>
    </location>
</feature>
<name>A0A2I4QRC7_9NEOP</name>
<protein>
    <recommendedName>
        <fullName evidence="2">chitin synthase</fullName>
        <ecNumber evidence="2">2.4.1.16</ecNumber>
    </recommendedName>
</protein>
<keyword evidence="5" id="KW-0808">Transferase</keyword>
<keyword evidence="17" id="KW-0326">Glycosidase</keyword>
<dbReference type="EMBL" id="KY242360">
    <property type="protein sequence ID" value="ARQ20736.1"/>
    <property type="molecule type" value="mRNA"/>
</dbReference>
<keyword evidence="9 15" id="KW-0472">Membrane</keyword>
<sequence length="1515" mass="173455">MSSGLKGRRDSDEDSEVYTPLFDDSEEFDQRTAQETKGWDLFLEIPVKKESGSMVTTEWIEFSVKLLKVLAYILVFSIVLGAAVIAKGTLLFITSQLKKDRVITHCNKALALDQQFLTVLTVEERISWLWALLIVFGAPEIGTFLRSVRICLFKTAIKPTNIQFIVAFFVETLYTLGLALFLLLILPELDVVKGAMLMNALCFVPGLLNAITRDRTEKRYYIKLCLDVLAVSAQVTSFFVWPLLYGTTVLKLIVVAGVFISIGWWENYINVDLKLSSPTVLYLNRLREGLKKSRYYTQRILSLWKIVVFMFCIMIYLHVNDDDPVAFFSSVAEAFGERNYTAYEVQVVIKDSLQGILDYEVTGGSFNLPVSWASPLWVAFIQVSCAYVCFGSAKFACKILIQSFSFTFALSLVGPLTINLLIAFCGLRNANACAFHGTIPDYLFFEIPPVYFLKDYVGREMAWVWLLWLMSQAWITQHAWLPRCERLAATDRLFAKPWYSGPLIDQCLLLNRTKDQDVDIDYDETKDEDETVASSDRIAYDAHPSDNITRIYICATMWHETKDEMIEFLKSIFRLDTHQCGKRIERKYFNIMSPDYYELEAHIFMDDAFEVSDHSSEESQVNRFVKCLVDTMDEAASEVHSANIRLRAPKKFPTPYGGRFVWTLPGKNKLICHLKDKAKIRHRKRWSQVMYMYYFLGHRLMDLQISVERKEKIAENTYLLALDGDIDFQPSAVTLLIDLMKKDKNLGAACGRIHPVGSGFMAWYQMFEYAVGHWLQKATEHMIGCVLCSPGCFSLFRGKALMDDNVMKKYTLTSHEARHYVQYDQGEDRWLCTLLLQRGYRVEYSAASDAYTHCPEAFGEFYNQRRRWVPSTMANILDLLGDAKQTVKSNDNISTLYICYQMLLMVGTILGPGTIFLMMIGAMNAITGISNMNALILNLIPVVIFITVCMTCKSETQLILATAITCLYAMLMMMVIVGIALQIVEDGWLAPSSIFTIVTFGIFFITAALHPQEMICLLYLVVYYITIPSMYMLLIIYSLCNLNNVSWGTREVAQKKTLKEIEQEKKDAEEAQKTMDTQTVKRIFGKSDDESGSMEMSVAGLFKCMCCTNPKDHKEDLHLLQIAHSLEKMEKRLDTLGAVTEAPDVPRRRSTLHLRDTHTLLEEYEEQSELSADTPREERDDLINPYWVEDPDVKKGEVDFLSTAENQFWKDLIDTYLRPIDENKEEQVRIAKDLKDLRDKMVFAFVMLNALFVLVIFLLQLNQDQLHFQWPFGQKVDISYDDESNTVQIEREYLMLEPIGSLFLVFFGSVMLIQFTAMLLHRMGTLTHLLSTTTLNWYCAKSPNDTTQHAVLETQAFAIIKDLLNNKKIDEDGVGGDGIDATHVTRRKTIQNLERRKTVKPNEVNLEANFEKRLSTVIQNPKSEYLARLPSLGGSEAARRLTLRALQARRESVLHERRKSQAQLATAPIPLRQDLSRPSTSGAYVNRSYEPAFDSDDESPRLPRRSTVRFRDPNI</sequence>
<evidence type="ECO:0000256" key="10">
    <source>
        <dbReference type="ARBA" id="ARBA00023180"/>
    </source>
</evidence>
<accession>A0A2I4QRC7</accession>
<dbReference type="GO" id="GO:0005886">
    <property type="term" value="C:plasma membrane"/>
    <property type="evidence" value="ECO:0007669"/>
    <property type="project" value="UniProtKB-SubCell"/>
</dbReference>
<feature type="transmembrane region" description="Helical" evidence="15">
    <location>
        <begin position="249"/>
        <end position="265"/>
    </location>
</feature>
<comment type="catalytic activity">
    <reaction evidence="12">
        <text>[(1-&gt;4)-N-acetyl-beta-D-glucosaminyl](n) + UDP-N-acetyl-alpha-D-glucosamine = [(1-&gt;4)-N-acetyl-beta-D-glucosaminyl](n+1) + UDP + H(+)</text>
        <dbReference type="Rhea" id="RHEA:16637"/>
        <dbReference type="Rhea" id="RHEA-COMP:9593"/>
        <dbReference type="Rhea" id="RHEA-COMP:9595"/>
        <dbReference type="ChEBI" id="CHEBI:15378"/>
        <dbReference type="ChEBI" id="CHEBI:17029"/>
        <dbReference type="ChEBI" id="CHEBI:57705"/>
        <dbReference type="ChEBI" id="CHEBI:58223"/>
        <dbReference type="EC" id="2.4.1.16"/>
    </reaction>
</comment>
<evidence type="ECO:0000256" key="7">
    <source>
        <dbReference type="ARBA" id="ARBA00022989"/>
    </source>
</evidence>
<keyword evidence="4" id="KW-0328">Glycosyltransferase</keyword>
<keyword evidence="8 13" id="KW-0175">Coiled coil</keyword>
<evidence type="ECO:0000256" key="12">
    <source>
        <dbReference type="ARBA" id="ARBA00048014"/>
    </source>
</evidence>
<evidence type="ECO:0000256" key="8">
    <source>
        <dbReference type="ARBA" id="ARBA00023054"/>
    </source>
</evidence>
<evidence type="ECO:0000256" key="9">
    <source>
        <dbReference type="ARBA" id="ARBA00023136"/>
    </source>
</evidence>
<evidence type="ECO:0000256" key="1">
    <source>
        <dbReference type="ARBA" id="ARBA00004651"/>
    </source>
</evidence>
<dbReference type="FunFam" id="3.90.550.10:FF:000139">
    <property type="entry name" value="Chitin synthase 8"/>
    <property type="match status" value="1"/>
</dbReference>
<reference evidence="17" key="1">
    <citation type="submission" date="2016-11" db="EMBL/GenBank/DDBJ databases">
        <title>Cloning and expression of chitin synthase 2 in the oriental fruit moth (Grapholitha molesta).</title>
        <authorList>
            <person name="Yang J."/>
            <person name="Fan R."/>
            <person name="Yu Q."/>
        </authorList>
    </citation>
    <scope>NUCLEOTIDE SEQUENCE</scope>
</reference>
<dbReference type="InterPro" id="IPR029044">
    <property type="entry name" value="Nucleotide-diphossugar_trans"/>
</dbReference>
<dbReference type="GO" id="GO:0016798">
    <property type="term" value="F:hydrolase activity, acting on glycosyl bonds"/>
    <property type="evidence" value="ECO:0007669"/>
    <property type="project" value="UniProtKB-KW"/>
</dbReference>
<evidence type="ECO:0000256" key="11">
    <source>
        <dbReference type="ARBA" id="ARBA00046329"/>
    </source>
</evidence>
<dbReference type="CDD" id="cd04190">
    <property type="entry name" value="Chitin_synth_C"/>
    <property type="match status" value="1"/>
</dbReference>
<evidence type="ECO:0000256" key="13">
    <source>
        <dbReference type="SAM" id="Coils"/>
    </source>
</evidence>
<feature type="transmembrane region" description="Helical" evidence="15">
    <location>
        <begin position="902"/>
        <end position="922"/>
    </location>
</feature>
<evidence type="ECO:0000256" key="3">
    <source>
        <dbReference type="ARBA" id="ARBA00022475"/>
    </source>
</evidence>
<dbReference type="Pfam" id="PF03142">
    <property type="entry name" value="Chitin_synth_2"/>
    <property type="match status" value="1"/>
</dbReference>
<keyword evidence="3" id="KW-1003">Cell membrane</keyword>
<evidence type="ECO:0000256" key="15">
    <source>
        <dbReference type="SAM" id="Phobius"/>
    </source>
</evidence>
<feature type="coiled-coil region" evidence="13">
    <location>
        <begin position="1051"/>
        <end position="1081"/>
    </location>
</feature>
<dbReference type="InterPro" id="IPR055120">
    <property type="entry name" value="Chs-1/2_IV_N"/>
</dbReference>
<evidence type="ECO:0000256" key="4">
    <source>
        <dbReference type="ARBA" id="ARBA00022676"/>
    </source>
</evidence>
<comment type="similarity">
    <text evidence="11">Belongs to the chitin synthase family. Class IV subfamily.</text>
</comment>
<feature type="region of interest" description="Disordered" evidence="14">
    <location>
        <begin position="1452"/>
        <end position="1515"/>
    </location>
</feature>
<comment type="subcellular location">
    <subcellularLocation>
        <location evidence="1">Cell membrane</location>
        <topology evidence="1">Multi-pass membrane protein</topology>
    </subcellularLocation>
</comment>
<feature type="transmembrane region" description="Helical" evidence="15">
    <location>
        <begin position="988"/>
        <end position="1009"/>
    </location>
</feature>
<feature type="transmembrane region" description="Helical" evidence="15">
    <location>
        <begin position="164"/>
        <end position="186"/>
    </location>
</feature>
<feature type="transmembrane region" description="Helical" evidence="15">
    <location>
        <begin position="128"/>
        <end position="152"/>
    </location>
</feature>
<keyword evidence="7 15" id="KW-1133">Transmembrane helix</keyword>
<dbReference type="InterPro" id="IPR004835">
    <property type="entry name" value="Chitin_synth"/>
</dbReference>
<dbReference type="EC" id="2.4.1.16" evidence="2"/>
<feature type="transmembrane region" description="Helical" evidence="15">
    <location>
        <begin position="376"/>
        <end position="397"/>
    </location>
</feature>
<dbReference type="GO" id="GO:0004100">
    <property type="term" value="F:chitin synthase activity"/>
    <property type="evidence" value="ECO:0007669"/>
    <property type="project" value="UniProtKB-EC"/>
</dbReference>
<proteinExistence type="evidence at transcript level"/>
<feature type="transmembrane region" description="Helical" evidence="15">
    <location>
        <begin position="1242"/>
        <end position="1261"/>
    </location>
</feature>
<feature type="transmembrane region" description="Helical" evidence="15">
    <location>
        <begin position="934"/>
        <end position="953"/>
    </location>
</feature>
<evidence type="ECO:0000256" key="14">
    <source>
        <dbReference type="SAM" id="MobiDB-lite"/>
    </source>
</evidence>
<evidence type="ECO:0000256" key="6">
    <source>
        <dbReference type="ARBA" id="ARBA00022692"/>
    </source>
</evidence>
<dbReference type="SUPFAM" id="SSF53448">
    <property type="entry name" value="Nucleotide-diphospho-sugar transferases"/>
    <property type="match status" value="1"/>
</dbReference>
<dbReference type="PANTHER" id="PTHR22914">
    <property type="entry name" value="CHITIN SYNTHASE"/>
    <property type="match status" value="1"/>
</dbReference>
<feature type="transmembrane region" description="Helical" evidence="15">
    <location>
        <begin position="300"/>
        <end position="319"/>
    </location>
</feature>
<organism evidence="17">
    <name type="scientific">Grapholitha molesta</name>
    <dbReference type="NCBI Taxonomy" id="499550"/>
    <lineage>
        <taxon>Eukaryota</taxon>
        <taxon>Metazoa</taxon>
        <taxon>Ecdysozoa</taxon>
        <taxon>Arthropoda</taxon>
        <taxon>Hexapoda</taxon>
        <taxon>Insecta</taxon>
        <taxon>Pterygota</taxon>
        <taxon>Neoptera</taxon>
        <taxon>Endopterygota</taxon>
        <taxon>Lepidoptera</taxon>
        <taxon>Glossata</taxon>
        <taxon>Ditrysia</taxon>
        <taxon>Tortricoidea</taxon>
        <taxon>Tortricidae</taxon>
        <taxon>Olethreutinae</taxon>
        <taxon>Grapholitini</taxon>
        <taxon>Grapholitha</taxon>
    </lineage>
</organism>
<dbReference type="PANTHER" id="PTHR22914:SF42">
    <property type="entry name" value="CHITIN SYNTHASE"/>
    <property type="match status" value="1"/>
</dbReference>
<evidence type="ECO:0000256" key="5">
    <source>
        <dbReference type="ARBA" id="ARBA00022679"/>
    </source>
</evidence>
<feature type="domain" description="Chitin synthase chs-1/2 N-terminal putative transporter" evidence="16">
    <location>
        <begin position="57"/>
        <end position="333"/>
    </location>
</feature>
<dbReference type="Pfam" id="PF23000">
    <property type="entry name" value="ChitinSynthase_IV_N"/>
    <property type="match status" value="1"/>
</dbReference>
<evidence type="ECO:0000313" key="17">
    <source>
        <dbReference type="EMBL" id="ARQ20736.1"/>
    </source>
</evidence>
<evidence type="ECO:0000259" key="16">
    <source>
        <dbReference type="Pfam" id="PF23000"/>
    </source>
</evidence>